<organism evidence="1 2">
    <name type="scientific">Cucurbitaria berberidis CBS 394.84</name>
    <dbReference type="NCBI Taxonomy" id="1168544"/>
    <lineage>
        <taxon>Eukaryota</taxon>
        <taxon>Fungi</taxon>
        <taxon>Dikarya</taxon>
        <taxon>Ascomycota</taxon>
        <taxon>Pezizomycotina</taxon>
        <taxon>Dothideomycetes</taxon>
        <taxon>Pleosporomycetidae</taxon>
        <taxon>Pleosporales</taxon>
        <taxon>Pleosporineae</taxon>
        <taxon>Cucurbitariaceae</taxon>
        <taxon>Cucurbitaria</taxon>
    </lineage>
</organism>
<sequence length="169" mass="19356">MPRATEWSERYGETCCVVVLSCSHLDDATRAFAALTTTSIVIVWQADSCAPPRDGLGLNHSRRVCRQHASQVHRYLWRLWWEPSWFDTMSWCYVIAAICHDAMSINVPPLKWSKWSMDSEGSPGSLVLGPWSKLCGKWKMENVRRRAPLLSAGLTRTRSRFGSQNCWRP</sequence>
<accession>A0A9P4GHA1</accession>
<evidence type="ECO:0000313" key="1">
    <source>
        <dbReference type="EMBL" id="KAF1845140.1"/>
    </source>
</evidence>
<protein>
    <submittedName>
        <fullName evidence="1">Uncharacterized protein</fullName>
    </submittedName>
</protein>
<name>A0A9P4GHA1_9PLEO</name>
<evidence type="ECO:0000313" key="2">
    <source>
        <dbReference type="Proteomes" id="UP000800039"/>
    </source>
</evidence>
<keyword evidence="2" id="KW-1185">Reference proteome</keyword>
<dbReference type="RefSeq" id="XP_040787703.1">
    <property type="nucleotide sequence ID" value="XM_040926513.1"/>
</dbReference>
<dbReference type="AlphaFoldDB" id="A0A9P4GHA1"/>
<reference evidence="1" key="1">
    <citation type="submission" date="2020-01" db="EMBL/GenBank/DDBJ databases">
        <authorList>
            <consortium name="DOE Joint Genome Institute"/>
            <person name="Haridas S."/>
            <person name="Albert R."/>
            <person name="Binder M."/>
            <person name="Bloem J."/>
            <person name="Labutti K."/>
            <person name="Salamov A."/>
            <person name="Andreopoulos B."/>
            <person name="Baker S.E."/>
            <person name="Barry K."/>
            <person name="Bills G."/>
            <person name="Bluhm B.H."/>
            <person name="Cannon C."/>
            <person name="Castanera R."/>
            <person name="Culley D.E."/>
            <person name="Daum C."/>
            <person name="Ezra D."/>
            <person name="Gonzalez J.B."/>
            <person name="Henrissat B."/>
            <person name="Kuo A."/>
            <person name="Liang C."/>
            <person name="Lipzen A."/>
            <person name="Lutzoni F."/>
            <person name="Magnuson J."/>
            <person name="Mondo S."/>
            <person name="Nolan M."/>
            <person name="Ohm R."/>
            <person name="Pangilinan J."/>
            <person name="Park H.-J."/>
            <person name="Ramirez L."/>
            <person name="Alfaro M."/>
            <person name="Sun H."/>
            <person name="Tritt A."/>
            <person name="Yoshinaga Y."/>
            <person name="Zwiers L.-H."/>
            <person name="Turgeon B.G."/>
            <person name="Goodwin S.B."/>
            <person name="Spatafora J.W."/>
            <person name="Crous P.W."/>
            <person name="Grigoriev I.V."/>
        </authorList>
    </citation>
    <scope>NUCLEOTIDE SEQUENCE</scope>
    <source>
        <strain evidence="1">CBS 394.84</strain>
    </source>
</reference>
<dbReference type="Proteomes" id="UP000800039">
    <property type="component" value="Unassembled WGS sequence"/>
</dbReference>
<gene>
    <name evidence="1" type="ORF">K460DRAFT_103856</name>
</gene>
<comment type="caution">
    <text evidence="1">The sequence shown here is derived from an EMBL/GenBank/DDBJ whole genome shotgun (WGS) entry which is preliminary data.</text>
</comment>
<dbReference type="EMBL" id="ML976616">
    <property type="protein sequence ID" value="KAF1845140.1"/>
    <property type="molecule type" value="Genomic_DNA"/>
</dbReference>
<dbReference type="GeneID" id="63843764"/>
<proteinExistence type="predicted"/>